<evidence type="ECO:0000313" key="5">
    <source>
        <dbReference type="EMBL" id="PNP47701.1"/>
    </source>
</evidence>
<proteinExistence type="predicted"/>
<organism evidence="5 6">
    <name type="scientific">Trichoderma gamsii</name>
    <dbReference type="NCBI Taxonomy" id="398673"/>
    <lineage>
        <taxon>Eukaryota</taxon>
        <taxon>Fungi</taxon>
        <taxon>Dikarya</taxon>
        <taxon>Ascomycota</taxon>
        <taxon>Pezizomycotina</taxon>
        <taxon>Sordariomycetes</taxon>
        <taxon>Hypocreomycetidae</taxon>
        <taxon>Hypocreales</taxon>
        <taxon>Hypocreaceae</taxon>
        <taxon>Trichoderma</taxon>
    </lineage>
</organism>
<dbReference type="InterPro" id="IPR019458">
    <property type="entry name" value="Est1-like_N"/>
</dbReference>
<feature type="domain" description="DNA/RNA-binding" evidence="3">
    <location>
        <begin position="198"/>
        <end position="480"/>
    </location>
</feature>
<evidence type="ECO:0000256" key="2">
    <source>
        <dbReference type="SAM" id="MobiDB-lite"/>
    </source>
</evidence>
<comment type="caution">
    <text evidence="5">The sequence shown here is derived from an EMBL/GenBank/DDBJ whole genome shotgun (WGS) entry which is preliminary data.</text>
</comment>
<evidence type="ECO:0000259" key="3">
    <source>
        <dbReference type="Pfam" id="PF10373"/>
    </source>
</evidence>
<feature type="region of interest" description="Disordered" evidence="2">
    <location>
        <begin position="794"/>
        <end position="825"/>
    </location>
</feature>
<dbReference type="EMBL" id="MTYH01000013">
    <property type="protein sequence ID" value="PNP47701.1"/>
    <property type="molecule type" value="Genomic_DNA"/>
</dbReference>
<dbReference type="InterPro" id="IPR018834">
    <property type="entry name" value="DNA/RNA-bd_Est1-type"/>
</dbReference>
<protein>
    <recommendedName>
        <fullName evidence="1">Nonsense-mediated mRNA decay factor</fullName>
    </recommendedName>
</protein>
<dbReference type="PANTHER" id="PTHR15696">
    <property type="entry name" value="SMG-7 SUPPRESSOR WITH MORPHOLOGICAL EFFECT ON GENITALIA PROTEIN 7"/>
    <property type="match status" value="1"/>
</dbReference>
<reference evidence="5 6" key="1">
    <citation type="submission" date="2017-02" db="EMBL/GenBank/DDBJ databases">
        <title>Genomes of Trichoderma spp. with biocontrol activity.</title>
        <authorList>
            <person name="Gardiner D."/>
            <person name="Kazan K."/>
            <person name="Vos C."/>
            <person name="Harvey P."/>
        </authorList>
    </citation>
    <scope>NUCLEOTIDE SEQUENCE [LARGE SCALE GENOMIC DNA]</scope>
    <source>
        <strain evidence="5 6">A5MH</strain>
    </source>
</reference>
<dbReference type="Proteomes" id="UP000236546">
    <property type="component" value="Unassembled WGS sequence"/>
</dbReference>
<dbReference type="SUPFAM" id="SSF48452">
    <property type="entry name" value="TPR-like"/>
    <property type="match status" value="1"/>
</dbReference>
<evidence type="ECO:0000256" key="1">
    <source>
        <dbReference type="RuleBase" id="RU369098"/>
    </source>
</evidence>
<gene>
    <name evidence="5" type="ORF">TGAMA5MH_01525</name>
</gene>
<feature type="compositionally biased region" description="Low complexity" evidence="2">
    <location>
        <begin position="803"/>
        <end position="817"/>
    </location>
</feature>
<name>A0A2K0TQA3_9HYPO</name>
<dbReference type="GO" id="GO:0005634">
    <property type="term" value="C:nucleus"/>
    <property type="evidence" value="ECO:0007669"/>
    <property type="project" value="UniProtKB-SubCell"/>
</dbReference>
<evidence type="ECO:0000313" key="6">
    <source>
        <dbReference type="Proteomes" id="UP000236546"/>
    </source>
</evidence>
<keyword evidence="1" id="KW-0539">Nucleus</keyword>
<evidence type="ECO:0000259" key="4">
    <source>
        <dbReference type="Pfam" id="PF10374"/>
    </source>
</evidence>
<feature type="compositionally biased region" description="Low complexity" evidence="2">
    <location>
        <begin position="721"/>
        <end position="733"/>
    </location>
</feature>
<dbReference type="AlphaFoldDB" id="A0A2K0TQA3"/>
<sequence>MASSNAPPASLTWRDAQKLRKYLARDIGKLQPGTGSGIDISKFEAVDSLLEKFRLACVSTIFLDFDYAIAQKTEEHLWLIHTSINAEYRRILGRLKQSSHAVEKRKVEKMYNNFLRIAHKFYKGYIQRLSAYYDIPELKRIAQGIELDQLVVEDTISPVSEDLQRKVLYSCHLTLVHLGDLTRYRVQARHKNSGYEGALLYYGLAHHLQPRSGFAFHQMGIINLEQGNHLDVVYHFSRALAVENPHPNARTNLEAEYKAVLAPTGPKSRHNVTAPQDHFTMWFVKLHAYFYKGEAFRPQEELEGEVMHRLEMACRNPDSSNVILKMAQVNMLAHCIASARYTENQTETSMHFYQYALRFNAKFMHTFCKVFLSELREALSNAEGFKHRLDNSEESQTQTSVIEALLPVLRVYGMWLAARRTEISTVADVFGAIIPEMIQNMSRIATIFSSEYYSLENLKTCPYLLPEDIQNLGFQPLNEDDLPEECRVYCDEDGDCKPYPHTLEEGCGSASSERIGRIFDVLRCAYFLASDDAFPMTYKIDGNFLIFRYQPVAEKPQAQQNPEDDTTSVASDLEAVDREESIEAKIIPDALAIPELAIPELEATEVAKPPVSTRQEASRLLLNEDDDIYEDSEAMNRGAETVLDVVAPFLRPLTPVDESSFGMHTSTANELFGSLNTEASPTESITSGKFAPLPWAWFGTPNPHGARDPALPVSQSAQNVQNVQNGRNGQNGRRSTRHSPSASMAASHLLEDPFTTPGRDAPENHPRNMANGVASPPNTSARRLHREQLLQAFGNGSSTPRTSSFSHWSHSSNSNSSRPPVPMVTMQESNHYPAWTNQSSISSFSHTSSLYHGTPANGLQYNMQLAVDPSRVLQEPINNHFQIDKTTSNYNNAVMRSAYQGSS</sequence>
<dbReference type="InterPro" id="IPR045153">
    <property type="entry name" value="Est1/Ebs1-like"/>
</dbReference>
<comment type="function">
    <text evidence="1">Plays a role in nonsense-mediated mRNA decay.</text>
</comment>
<feature type="region of interest" description="Disordered" evidence="2">
    <location>
        <begin position="721"/>
        <end position="781"/>
    </location>
</feature>
<dbReference type="Pfam" id="PF10374">
    <property type="entry name" value="EST1"/>
    <property type="match status" value="1"/>
</dbReference>
<comment type="subcellular location">
    <subcellularLocation>
        <location evidence="1">Nucleus</location>
    </subcellularLocation>
</comment>
<dbReference type="GO" id="GO:0000184">
    <property type="term" value="P:nuclear-transcribed mRNA catabolic process, nonsense-mediated decay"/>
    <property type="evidence" value="ECO:0007669"/>
    <property type="project" value="UniProtKB-KW"/>
</dbReference>
<feature type="domain" description="Telomerase activating protein Est1-like N-terminal" evidence="4">
    <location>
        <begin position="72"/>
        <end position="188"/>
    </location>
</feature>
<dbReference type="PANTHER" id="PTHR15696:SF36">
    <property type="entry name" value="NONSENSE-MEDIATED MRNA DECAY FACTOR"/>
    <property type="match status" value="1"/>
</dbReference>
<dbReference type="Gene3D" id="1.25.40.10">
    <property type="entry name" value="Tetratricopeptide repeat domain"/>
    <property type="match status" value="1"/>
</dbReference>
<accession>A0A2K0TQA3</accession>
<dbReference type="InterPro" id="IPR011990">
    <property type="entry name" value="TPR-like_helical_dom_sf"/>
</dbReference>
<keyword evidence="1" id="KW-0866">Nonsense-mediated mRNA decay</keyword>
<dbReference type="Pfam" id="PF10373">
    <property type="entry name" value="EST1_DNA_bind"/>
    <property type="match status" value="1"/>
</dbReference>
<dbReference type="OrthoDB" id="69928at2759"/>